<feature type="compositionally biased region" description="Basic residues" evidence="2">
    <location>
        <begin position="316"/>
        <end position="330"/>
    </location>
</feature>
<dbReference type="CDD" id="cd12424">
    <property type="entry name" value="RRM3_hnRNPL_like"/>
    <property type="match status" value="1"/>
</dbReference>
<dbReference type="Proteomes" id="UP001344447">
    <property type="component" value="Unassembled WGS sequence"/>
</dbReference>
<evidence type="ECO:0000256" key="2">
    <source>
        <dbReference type="SAM" id="MobiDB-lite"/>
    </source>
</evidence>
<dbReference type="NCBIfam" id="TIGR01649">
    <property type="entry name" value="hnRNP-L_PTB"/>
    <property type="match status" value="1"/>
</dbReference>
<feature type="compositionally biased region" description="Basic residues" evidence="2">
    <location>
        <begin position="278"/>
        <end position="291"/>
    </location>
</feature>
<feature type="compositionally biased region" description="Polar residues" evidence="2">
    <location>
        <begin position="125"/>
        <end position="143"/>
    </location>
</feature>
<dbReference type="AlphaFoldDB" id="A0AAN7TQC8"/>
<evidence type="ECO:0000259" key="3">
    <source>
        <dbReference type="PROSITE" id="PS50102"/>
    </source>
</evidence>
<sequence length="672" mass="73505">MSTKIQNNYDVPSAVLHIRSIPQGTTENDLFKITFDHKFGKCVSVRILERFHQALLEMDSVESATRLLKYSQKNSLLLHGKPVQISFSKSQSINQPQSPTATTTSSPTTNSTHRSSPSSPSPSSNYNGLPQAGSRQSPNTNSNSAPIAGTVLLSTIENPGSNIITIDHLYHAFSSCGEVLRIVMFNKNNLQALIEFSAVDSALHAKKTLSGHSLFHGGQCTLKLEVSKTDRLNITQNTDRAKDFSKPLPTANQTSSSQSPMSYYQQSSSPSHQINGNNHHHHNNNNHHHSHSSPSQGSHHHHHHHHNSNSGSNNNHHNHHHSSPSQHPHHSGSVSTSQHSGNHHNSHGHNHHGSHHQSGNLGHRTTVLLVHGLDDVVMTCDRIFNLFCVYGNVQRVKILSSKKGAALVQMEDVHQAEAVIRFYHQMSLFKDTLQINYSKHLSITDSHNPESPTLSKDFSQSNLNRFTHPINTYKHLYKPSQTLYFSNVPKDFTEANFNQLFQSLNLQKPIGFKIFSAQLAPGASSAPTTVTSPTTPTSVVTGISSPSVNGSAAGQQTTNIANNTTTSVNGISSNSSTPEPSKHADKIVGLLEFTSPSNAVDALVLLNNSALPNSNHMGLRLSFSNSTVLPKSSTNSNNNNNNTNTNNNNNITSPQQSQPQQFQQSPSQPKHF</sequence>
<gene>
    <name evidence="4" type="ORF">RB653_002330</name>
</gene>
<feature type="compositionally biased region" description="Low complexity" evidence="2">
    <location>
        <begin position="96"/>
        <end position="124"/>
    </location>
</feature>
<keyword evidence="5" id="KW-1185">Reference proteome</keyword>
<feature type="compositionally biased region" description="Low complexity" evidence="2">
    <location>
        <begin position="525"/>
        <end position="548"/>
    </location>
</feature>
<feature type="region of interest" description="Disordered" evidence="2">
    <location>
        <begin position="628"/>
        <end position="672"/>
    </location>
</feature>
<comment type="caution">
    <text evidence="4">The sequence shown here is derived from an EMBL/GenBank/DDBJ whole genome shotgun (WGS) entry which is preliminary data.</text>
</comment>
<feature type="compositionally biased region" description="Low complexity" evidence="2">
    <location>
        <begin position="557"/>
        <end position="566"/>
    </location>
</feature>
<feature type="compositionally biased region" description="Basic residues" evidence="2">
    <location>
        <begin position="341"/>
        <end position="355"/>
    </location>
</feature>
<dbReference type="CDD" id="cd12421">
    <property type="entry name" value="RRM1_PTBP1_hnRNPL_like"/>
    <property type="match status" value="1"/>
</dbReference>
<feature type="compositionally biased region" description="Basic residues" evidence="2">
    <location>
        <begin position="298"/>
        <end position="307"/>
    </location>
</feature>
<feature type="region of interest" description="Disordered" evidence="2">
    <location>
        <begin position="525"/>
        <end position="582"/>
    </location>
</feature>
<dbReference type="Pfam" id="PF13893">
    <property type="entry name" value="RRM_5"/>
    <property type="match status" value="2"/>
</dbReference>
<feature type="domain" description="RRM" evidence="3">
    <location>
        <begin position="366"/>
        <end position="440"/>
    </location>
</feature>
<reference evidence="4 5" key="1">
    <citation type="submission" date="2023-11" db="EMBL/GenBank/DDBJ databases">
        <title>Dfirmibasis_genome.</title>
        <authorList>
            <person name="Edelbroek B."/>
            <person name="Kjellin J."/>
            <person name="Jerlstrom-Hultqvist J."/>
            <person name="Soderbom F."/>
        </authorList>
    </citation>
    <scope>NUCLEOTIDE SEQUENCE [LARGE SCALE GENOMIC DNA]</scope>
    <source>
        <strain evidence="4 5">TNS-C-14</strain>
    </source>
</reference>
<dbReference type="SMART" id="SM00360">
    <property type="entry name" value="RRM"/>
    <property type="match status" value="3"/>
</dbReference>
<feature type="domain" description="RRM" evidence="3">
    <location>
        <begin position="149"/>
        <end position="229"/>
    </location>
</feature>
<dbReference type="Pfam" id="PF00076">
    <property type="entry name" value="RRM_1"/>
    <property type="match status" value="1"/>
</dbReference>
<evidence type="ECO:0000256" key="1">
    <source>
        <dbReference type="PROSITE-ProRule" id="PRU00176"/>
    </source>
</evidence>
<dbReference type="PROSITE" id="PS50102">
    <property type="entry name" value="RRM"/>
    <property type="match status" value="3"/>
</dbReference>
<evidence type="ECO:0000313" key="5">
    <source>
        <dbReference type="Proteomes" id="UP001344447"/>
    </source>
</evidence>
<feature type="region of interest" description="Disordered" evidence="2">
    <location>
        <begin position="237"/>
        <end position="360"/>
    </location>
</feature>
<dbReference type="SUPFAM" id="SSF54928">
    <property type="entry name" value="RNA-binding domain, RBD"/>
    <property type="match status" value="3"/>
</dbReference>
<dbReference type="InterPro" id="IPR012677">
    <property type="entry name" value="Nucleotide-bd_a/b_plait_sf"/>
</dbReference>
<organism evidence="4 5">
    <name type="scientific">Dictyostelium firmibasis</name>
    <dbReference type="NCBI Taxonomy" id="79012"/>
    <lineage>
        <taxon>Eukaryota</taxon>
        <taxon>Amoebozoa</taxon>
        <taxon>Evosea</taxon>
        <taxon>Eumycetozoa</taxon>
        <taxon>Dictyostelia</taxon>
        <taxon>Dictyosteliales</taxon>
        <taxon>Dictyosteliaceae</taxon>
        <taxon>Dictyostelium</taxon>
    </lineage>
</organism>
<feature type="domain" description="RRM" evidence="3">
    <location>
        <begin position="14"/>
        <end position="90"/>
    </location>
</feature>
<dbReference type="InterPro" id="IPR055204">
    <property type="entry name" value="HNRNPL_RRM"/>
</dbReference>
<dbReference type="GO" id="GO:0003723">
    <property type="term" value="F:RNA binding"/>
    <property type="evidence" value="ECO:0007669"/>
    <property type="project" value="UniProtKB-UniRule"/>
</dbReference>
<dbReference type="InterPro" id="IPR006536">
    <property type="entry name" value="HnRNP-L/PTB"/>
</dbReference>
<feature type="region of interest" description="Disordered" evidence="2">
    <location>
        <begin position="88"/>
        <end position="143"/>
    </location>
</feature>
<feature type="compositionally biased region" description="Low complexity" evidence="2">
    <location>
        <begin position="331"/>
        <end position="340"/>
    </location>
</feature>
<dbReference type="GO" id="GO:0006397">
    <property type="term" value="P:mRNA processing"/>
    <property type="evidence" value="ECO:0007669"/>
    <property type="project" value="InterPro"/>
</dbReference>
<dbReference type="GO" id="GO:0005634">
    <property type="term" value="C:nucleus"/>
    <property type="evidence" value="ECO:0007669"/>
    <property type="project" value="InterPro"/>
</dbReference>
<dbReference type="Pfam" id="PF22976">
    <property type="entry name" value="RRM_10"/>
    <property type="match status" value="1"/>
</dbReference>
<feature type="compositionally biased region" description="Low complexity" evidence="2">
    <location>
        <begin position="632"/>
        <end position="672"/>
    </location>
</feature>
<keyword evidence="1" id="KW-0694">RNA-binding</keyword>
<dbReference type="PANTHER" id="PTHR15592">
    <property type="entry name" value="MATRIN 3/NUCLEAR PROTEIN 220-RELATED"/>
    <property type="match status" value="1"/>
</dbReference>
<dbReference type="Gene3D" id="3.30.70.330">
    <property type="match status" value="4"/>
</dbReference>
<accession>A0AAN7TQC8</accession>
<proteinExistence type="predicted"/>
<dbReference type="InterPro" id="IPR000504">
    <property type="entry name" value="RRM_dom"/>
</dbReference>
<dbReference type="EMBL" id="JAVFKY010000004">
    <property type="protein sequence ID" value="KAK5577389.1"/>
    <property type="molecule type" value="Genomic_DNA"/>
</dbReference>
<feature type="compositionally biased region" description="Low complexity" evidence="2">
    <location>
        <begin position="255"/>
        <end position="277"/>
    </location>
</feature>
<feature type="compositionally biased region" description="Polar residues" evidence="2">
    <location>
        <begin position="567"/>
        <end position="579"/>
    </location>
</feature>
<evidence type="ECO:0000313" key="4">
    <source>
        <dbReference type="EMBL" id="KAK5577389.1"/>
    </source>
</evidence>
<name>A0AAN7TQC8_9MYCE</name>
<protein>
    <recommendedName>
        <fullName evidence="3">RRM domain-containing protein</fullName>
    </recommendedName>
</protein>
<dbReference type="InterPro" id="IPR035979">
    <property type="entry name" value="RBD_domain_sf"/>
</dbReference>